<dbReference type="PANTHER" id="PTHR24421">
    <property type="entry name" value="NITRATE/NITRITE SENSOR PROTEIN NARX-RELATED"/>
    <property type="match status" value="1"/>
</dbReference>
<keyword evidence="3" id="KW-0597">Phosphoprotein</keyword>
<comment type="catalytic activity">
    <reaction evidence="1">
        <text>ATP + protein L-histidine = ADP + protein N-phospho-L-histidine.</text>
        <dbReference type="EC" id="2.7.13.3"/>
    </reaction>
</comment>
<keyword evidence="8" id="KW-0902">Two-component regulatory system</keyword>
<feature type="transmembrane region" description="Helical" evidence="10">
    <location>
        <begin position="59"/>
        <end position="79"/>
    </location>
</feature>
<evidence type="ECO:0000256" key="2">
    <source>
        <dbReference type="ARBA" id="ARBA00012438"/>
    </source>
</evidence>
<reference evidence="12 13" key="1">
    <citation type="submission" date="2018-03" db="EMBL/GenBank/DDBJ databases">
        <title>Genomic Encyclopedia of Archaeal and Bacterial Type Strains, Phase II (KMG-II): from individual species to whole genera.</title>
        <authorList>
            <person name="Goeker M."/>
        </authorList>
    </citation>
    <scope>NUCLEOTIDE SEQUENCE [LARGE SCALE GENOMIC DNA]</scope>
    <source>
        <strain evidence="12 13">DSM 44720</strain>
    </source>
</reference>
<protein>
    <recommendedName>
        <fullName evidence="2">histidine kinase</fullName>
        <ecNumber evidence="2">2.7.13.3</ecNumber>
    </recommendedName>
</protein>
<dbReference type="CDD" id="cd16917">
    <property type="entry name" value="HATPase_UhpB-NarQ-NarX-like"/>
    <property type="match status" value="1"/>
</dbReference>
<evidence type="ECO:0000256" key="5">
    <source>
        <dbReference type="ARBA" id="ARBA00022741"/>
    </source>
</evidence>
<feature type="domain" description="Signal transduction histidine kinase subgroup 3 dimerisation and phosphoacceptor" evidence="11">
    <location>
        <begin position="211"/>
        <end position="274"/>
    </location>
</feature>
<dbReference type="Proteomes" id="UP000239494">
    <property type="component" value="Unassembled WGS sequence"/>
</dbReference>
<evidence type="ECO:0000256" key="8">
    <source>
        <dbReference type="ARBA" id="ARBA00023012"/>
    </source>
</evidence>
<feature type="coiled-coil region" evidence="9">
    <location>
        <begin position="179"/>
        <end position="213"/>
    </location>
</feature>
<evidence type="ECO:0000256" key="6">
    <source>
        <dbReference type="ARBA" id="ARBA00022777"/>
    </source>
</evidence>
<dbReference type="GO" id="GO:0005524">
    <property type="term" value="F:ATP binding"/>
    <property type="evidence" value="ECO:0007669"/>
    <property type="project" value="UniProtKB-KW"/>
</dbReference>
<keyword evidence="10" id="KW-1133">Transmembrane helix</keyword>
<keyword evidence="7" id="KW-0067">ATP-binding</keyword>
<keyword evidence="4" id="KW-0808">Transferase</keyword>
<evidence type="ECO:0000256" key="3">
    <source>
        <dbReference type="ARBA" id="ARBA00022553"/>
    </source>
</evidence>
<dbReference type="Gene3D" id="1.20.5.1930">
    <property type="match status" value="1"/>
</dbReference>
<keyword evidence="10" id="KW-0812">Transmembrane</keyword>
<comment type="caution">
    <text evidence="12">The sequence shown here is derived from an EMBL/GenBank/DDBJ whole genome shotgun (WGS) entry which is preliminary data.</text>
</comment>
<dbReference type="InterPro" id="IPR011712">
    <property type="entry name" value="Sig_transdc_His_kin_sub3_dim/P"/>
</dbReference>
<name>A0A2T0SGC8_9PSEU</name>
<accession>A0A2T0SGC8</accession>
<evidence type="ECO:0000256" key="9">
    <source>
        <dbReference type="SAM" id="Coils"/>
    </source>
</evidence>
<sequence length="417" mass="44382">MATVDSAPDAPAFGWWRTPRGAALDVVLALVVTVLPVATWLLAVRVAPLLPAVATAQPAIAAQTVSFASAFAHLAGSAFDLTLVARRRFPVAVALVVVAAEAFGHSTLLGLTIALYTLAAYGTSRAVLAGIGLLAVVAGLKPWTWADIPSTAELFVVLGFTGVMVLVAVVLPVVLGLYLNARRGLMASLRERAKRLEREQTLLARQVRTEERTRIAREMHDVVAHRVSLMVVHAGALEMKPDREPETVAEAASKIADIGRQALGELRQAVGVLKVDNADDSAPLAPQPTLDDLAELVEQSRSAGVPVDYRVEGRRRLANVAERTAYRIVQEGLTNVHKHAFGARTEISLRFLPDRLEVSVRNDAPRRSTGIDLPSGGHGLAGLKERLTLVGGEFESGPSRNGGFRIAARIPIAVPAG</sequence>
<proteinExistence type="predicted"/>
<keyword evidence="13" id="KW-1185">Reference proteome</keyword>
<dbReference type="EMBL" id="PVTF01000021">
    <property type="protein sequence ID" value="PRY32466.1"/>
    <property type="molecule type" value="Genomic_DNA"/>
</dbReference>
<feature type="transmembrane region" description="Helical" evidence="10">
    <location>
        <begin position="26"/>
        <end position="47"/>
    </location>
</feature>
<evidence type="ECO:0000256" key="4">
    <source>
        <dbReference type="ARBA" id="ARBA00022679"/>
    </source>
</evidence>
<evidence type="ECO:0000259" key="11">
    <source>
        <dbReference type="Pfam" id="PF07730"/>
    </source>
</evidence>
<dbReference type="Pfam" id="PF07730">
    <property type="entry name" value="HisKA_3"/>
    <property type="match status" value="1"/>
</dbReference>
<dbReference type="PANTHER" id="PTHR24421:SF10">
    <property type="entry name" value="NITRATE_NITRITE SENSOR PROTEIN NARQ"/>
    <property type="match status" value="1"/>
</dbReference>
<dbReference type="SUPFAM" id="SSF55874">
    <property type="entry name" value="ATPase domain of HSP90 chaperone/DNA topoisomerase II/histidine kinase"/>
    <property type="match status" value="1"/>
</dbReference>
<dbReference type="RefSeq" id="WP_106196367.1">
    <property type="nucleotide sequence ID" value="NZ_PVTF01000021.1"/>
</dbReference>
<evidence type="ECO:0000256" key="1">
    <source>
        <dbReference type="ARBA" id="ARBA00000085"/>
    </source>
</evidence>
<keyword evidence="10" id="KW-0472">Membrane</keyword>
<evidence type="ECO:0000256" key="7">
    <source>
        <dbReference type="ARBA" id="ARBA00022840"/>
    </source>
</evidence>
<evidence type="ECO:0000313" key="12">
    <source>
        <dbReference type="EMBL" id="PRY32466.1"/>
    </source>
</evidence>
<keyword evidence="9" id="KW-0175">Coiled coil</keyword>
<feature type="transmembrane region" description="Helical" evidence="10">
    <location>
        <begin position="91"/>
        <end position="119"/>
    </location>
</feature>
<dbReference type="InterPro" id="IPR050482">
    <property type="entry name" value="Sensor_HK_TwoCompSys"/>
</dbReference>
<dbReference type="InterPro" id="IPR036890">
    <property type="entry name" value="HATPase_C_sf"/>
</dbReference>
<feature type="transmembrane region" description="Helical" evidence="10">
    <location>
        <begin position="155"/>
        <end position="179"/>
    </location>
</feature>
<organism evidence="12 13">
    <name type="scientific">Umezawaea tangerina</name>
    <dbReference type="NCBI Taxonomy" id="84725"/>
    <lineage>
        <taxon>Bacteria</taxon>
        <taxon>Bacillati</taxon>
        <taxon>Actinomycetota</taxon>
        <taxon>Actinomycetes</taxon>
        <taxon>Pseudonocardiales</taxon>
        <taxon>Pseudonocardiaceae</taxon>
        <taxon>Umezawaea</taxon>
    </lineage>
</organism>
<gene>
    <name evidence="12" type="ORF">CLV43_12160</name>
</gene>
<dbReference type="OrthoDB" id="227596at2"/>
<dbReference type="AlphaFoldDB" id="A0A2T0SGC8"/>
<feature type="transmembrane region" description="Helical" evidence="10">
    <location>
        <begin position="126"/>
        <end position="143"/>
    </location>
</feature>
<dbReference type="GO" id="GO:0000155">
    <property type="term" value="F:phosphorelay sensor kinase activity"/>
    <property type="evidence" value="ECO:0007669"/>
    <property type="project" value="InterPro"/>
</dbReference>
<dbReference type="EC" id="2.7.13.3" evidence="2"/>
<dbReference type="Gene3D" id="3.30.565.10">
    <property type="entry name" value="Histidine kinase-like ATPase, C-terminal domain"/>
    <property type="match status" value="1"/>
</dbReference>
<keyword evidence="5" id="KW-0547">Nucleotide-binding</keyword>
<dbReference type="GO" id="GO:0016020">
    <property type="term" value="C:membrane"/>
    <property type="evidence" value="ECO:0007669"/>
    <property type="project" value="InterPro"/>
</dbReference>
<keyword evidence="6 12" id="KW-0418">Kinase</keyword>
<dbReference type="GO" id="GO:0046983">
    <property type="term" value="F:protein dimerization activity"/>
    <property type="evidence" value="ECO:0007669"/>
    <property type="project" value="InterPro"/>
</dbReference>
<evidence type="ECO:0000313" key="13">
    <source>
        <dbReference type="Proteomes" id="UP000239494"/>
    </source>
</evidence>
<evidence type="ECO:0000256" key="10">
    <source>
        <dbReference type="SAM" id="Phobius"/>
    </source>
</evidence>